<dbReference type="Gene3D" id="3.40.710.10">
    <property type="entry name" value="DD-peptidase/beta-lactamase superfamily"/>
    <property type="match status" value="1"/>
</dbReference>
<dbReference type="PANTHER" id="PTHR46825:SF7">
    <property type="entry name" value="D-ALANYL-D-ALANINE CARBOXYPEPTIDASE"/>
    <property type="match status" value="1"/>
</dbReference>
<dbReference type="PATRIC" id="fig|66876.3.peg.4942"/>
<reference evidence="3" key="1">
    <citation type="submission" date="2015-07" db="EMBL/GenBank/DDBJ databases">
        <authorList>
            <person name="Ju K.-S."/>
            <person name="Doroghazi J.R."/>
            <person name="Metcalf W.W."/>
        </authorList>
    </citation>
    <scope>NUCLEOTIDE SEQUENCE [LARGE SCALE GENOMIC DNA]</scope>
    <source>
        <strain evidence="3">NRRL ISP-5002</strain>
    </source>
</reference>
<sequence>MRNPLNPAELNAAMENVHRAGMPGLFAEVRDGDQVWRGAAGVADVATGRPVTADLRHRVGSVTKTFTAAAVLQLVEGGQIGLDTPIGRYLPKLVPGARGDAITVRMLINHTSGFPEYLPYAYASLKAYPVIADTRPQSLDDHRFTRFDPTELIEMGVTAPAVRAPGETPGVYSNTNYLLLGKLLEEVTGTTAEQYITRNVIERAGLRDTGFPAGPNVDGPHSQSYEAWFGMIDPPRDYSVYDMSWVGPTASLISTVTDLNRFYSRLLAGEIVSPSSFAQMQRTVPVVSQWGETIDYGLGLHPMEAPGQSTFWGHGGTVWGAGALAMTRADGKRQMAVAVNLQRWNRLDSSGKPQPHPIDDALAAFYRVAMYG</sequence>
<gene>
    <name evidence="2" type="ORF">ADL29_22515</name>
</gene>
<evidence type="ECO:0000313" key="3">
    <source>
        <dbReference type="Proteomes" id="UP000037982"/>
    </source>
</evidence>
<accession>A0A0N0GYF1</accession>
<dbReference type="Pfam" id="PF00144">
    <property type="entry name" value="Beta-lactamase"/>
    <property type="match status" value="1"/>
</dbReference>
<dbReference type="InterPro" id="IPR001466">
    <property type="entry name" value="Beta-lactam-related"/>
</dbReference>
<keyword evidence="2" id="KW-0378">Hydrolase</keyword>
<protein>
    <submittedName>
        <fullName evidence="2">Hydrolase</fullName>
    </submittedName>
</protein>
<keyword evidence="3" id="KW-1185">Reference proteome</keyword>
<dbReference type="InterPro" id="IPR050491">
    <property type="entry name" value="AmpC-like"/>
</dbReference>
<name>A0A0N0GYF1_9ACTN</name>
<dbReference type="Proteomes" id="UP000037982">
    <property type="component" value="Unassembled WGS sequence"/>
</dbReference>
<dbReference type="SUPFAM" id="SSF56601">
    <property type="entry name" value="beta-lactamase/transpeptidase-like"/>
    <property type="match status" value="1"/>
</dbReference>
<organism evidence="2 3">
    <name type="scientific">Streptomyces chattanoogensis</name>
    <dbReference type="NCBI Taxonomy" id="66876"/>
    <lineage>
        <taxon>Bacteria</taxon>
        <taxon>Bacillati</taxon>
        <taxon>Actinomycetota</taxon>
        <taxon>Actinomycetes</taxon>
        <taxon>Kitasatosporales</taxon>
        <taxon>Streptomycetaceae</taxon>
        <taxon>Streptomyces</taxon>
    </lineage>
</organism>
<dbReference type="GO" id="GO:0016787">
    <property type="term" value="F:hydrolase activity"/>
    <property type="evidence" value="ECO:0007669"/>
    <property type="project" value="UniProtKB-KW"/>
</dbReference>
<evidence type="ECO:0000259" key="1">
    <source>
        <dbReference type="Pfam" id="PF00144"/>
    </source>
</evidence>
<dbReference type="EMBL" id="LGKG01000144">
    <property type="protein sequence ID" value="KPC61849.1"/>
    <property type="molecule type" value="Genomic_DNA"/>
</dbReference>
<feature type="domain" description="Beta-lactamase-related" evidence="1">
    <location>
        <begin position="18"/>
        <end position="349"/>
    </location>
</feature>
<evidence type="ECO:0000313" key="2">
    <source>
        <dbReference type="EMBL" id="KPC61849.1"/>
    </source>
</evidence>
<proteinExistence type="predicted"/>
<comment type="caution">
    <text evidence="2">The sequence shown here is derived from an EMBL/GenBank/DDBJ whole genome shotgun (WGS) entry which is preliminary data.</text>
</comment>
<dbReference type="InterPro" id="IPR012338">
    <property type="entry name" value="Beta-lactam/transpept-like"/>
</dbReference>
<dbReference type="AlphaFoldDB" id="A0A0N0GYF1"/>
<dbReference type="PANTHER" id="PTHR46825">
    <property type="entry name" value="D-ALANYL-D-ALANINE-CARBOXYPEPTIDASE/ENDOPEPTIDASE AMPH"/>
    <property type="match status" value="1"/>
</dbReference>